<evidence type="ECO:0000313" key="2">
    <source>
        <dbReference type="Proteomes" id="UP001060215"/>
    </source>
</evidence>
<dbReference type="EMBL" id="CM045763">
    <property type="protein sequence ID" value="KAI8021881.1"/>
    <property type="molecule type" value="Genomic_DNA"/>
</dbReference>
<accession>A0ACC0IC08</accession>
<sequence length="250" mass="27697">MRIRKHAKLAGLISAASADDLSPPALQSHICHLNQSPWDAISFPPDSASSPFQVDGEDSFTVNASFGDSPGAVESVTSMKTSVVDGQNAINNVDKIEDANERKDKLGFGKNGVILCCKSNGKDWKCKKSENVAIRRRPRPKKPARSSSNPYEFYYYSGFGPRWGKRRGTNTNVEFIRVESDTKDVDEVKVIVAKATTTPYSSSSSQIDNEEFDYIEDDDDDDDENVEECGEFGKKRGRKPIKARSLKSLM</sequence>
<comment type="caution">
    <text evidence="1">The sequence shown here is derived from an EMBL/GenBank/DDBJ whole genome shotgun (WGS) entry which is preliminary data.</text>
</comment>
<name>A0ACC0IC08_9ERIC</name>
<evidence type="ECO:0000313" key="1">
    <source>
        <dbReference type="EMBL" id="KAI8021881.1"/>
    </source>
</evidence>
<keyword evidence="2" id="KW-1185">Reference proteome</keyword>
<reference evidence="1 2" key="1">
    <citation type="journal article" date="2022" name="Plant J.">
        <title>Chromosome-level genome of Camellia lanceoleosa provides a valuable resource for understanding genome evolution and self-incompatibility.</title>
        <authorList>
            <person name="Gong W."/>
            <person name="Xiao S."/>
            <person name="Wang L."/>
            <person name="Liao Z."/>
            <person name="Chang Y."/>
            <person name="Mo W."/>
            <person name="Hu G."/>
            <person name="Li W."/>
            <person name="Zhao G."/>
            <person name="Zhu H."/>
            <person name="Hu X."/>
            <person name="Ji K."/>
            <person name="Xiang X."/>
            <person name="Song Q."/>
            <person name="Yuan D."/>
            <person name="Jin S."/>
            <person name="Zhang L."/>
        </authorList>
    </citation>
    <scope>NUCLEOTIDE SEQUENCE [LARGE SCALE GENOMIC DNA]</scope>
    <source>
        <strain evidence="1">SQ_2022a</strain>
    </source>
</reference>
<protein>
    <submittedName>
        <fullName evidence="1">Uncharacterized protein</fullName>
    </submittedName>
</protein>
<dbReference type="Proteomes" id="UP001060215">
    <property type="component" value="Chromosome 6"/>
</dbReference>
<gene>
    <name evidence="1" type="ORF">LOK49_LG03G02233</name>
</gene>
<proteinExistence type="predicted"/>
<organism evidence="1 2">
    <name type="scientific">Camellia lanceoleosa</name>
    <dbReference type="NCBI Taxonomy" id="1840588"/>
    <lineage>
        <taxon>Eukaryota</taxon>
        <taxon>Viridiplantae</taxon>
        <taxon>Streptophyta</taxon>
        <taxon>Embryophyta</taxon>
        <taxon>Tracheophyta</taxon>
        <taxon>Spermatophyta</taxon>
        <taxon>Magnoliopsida</taxon>
        <taxon>eudicotyledons</taxon>
        <taxon>Gunneridae</taxon>
        <taxon>Pentapetalae</taxon>
        <taxon>asterids</taxon>
        <taxon>Ericales</taxon>
        <taxon>Theaceae</taxon>
        <taxon>Camellia</taxon>
    </lineage>
</organism>